<dbReference type="SUPFAM" id="SSF53474">
    <property type="entry name" value="alpha/beta-Hydrolases"/>
    <property type="match status" value="1"/>
</dbReference>
<dbReference type="Gene3D" id="3.40.50.1820">
    <property type="entry name" value="alpha/beta hydrolase"/>
    <property type="match status" value="1"/>
</dbReference>
<dbReference type="InterPro" id="IPR050583">
    <property type="entry name" value="Mycobacterial_A85_antigen"/>
</dbReference>
<keyword evidence="2" id="KW-1185">Reference proteome</keyword>
<comment type="caution">
    <text evidence="1">The sequence shown here is derived from an EMBL/GenBank/DDBJ whole genome shotgun (WGS) entry which is preliminary data.</text>
</comment>
<evidence type="ECO:0000313" key="2">
    <source>
        <dbReference type="Proteomes" id="UP001592582"/>
    </source>
</evidence>
<accession>A0ABV6VHP1</accession>
<dbReference type="Proteomes" id="UP001592582">
    <property type="component" value="Unassembled WGS sequence"/>
</dbReference>
<dbReference type="Pfam" id="PF00756">
    <property type="entry name" value="Esterase"/>
    <property type="match status" value="1"/>
</dbReference>
<protein>
    <submittedName>
        <fullName evidence="1">Alpha/beta hydrolase</fullName>
    </submittedName>
</protein>
<reference evidence="1 2" key="1">
    <citation type="submission" date="2024-09" db="EMBL/GenBank/DDBJ databases">
        <authorList>
            <person name="Lee S.D."/>
        </authorList>
    </citation>
    <scope>NUCLEOTIDE SEQUENCE [LARGE SCALE GENOMIC DNA]</scope>
    <source>
        <strain evidence="1 2">N1-1</strain>
    </source>
</reference>
<name>A0ABV6VHP1_9ACTN</name>
<dbReference type="InterPro" id="IPR029058">
    <property type="entry name" value="AB_hydrolase_fold"/>
</dbReference>
<dbReference type="PANTHER" id="PTHR48098:SF1">
    <property type="entry name" value="DIACYLGLYCEROL ACYLTRANSFERASE_MYCOLYLTRANSFERASE AG85A"/>
    <property type="match status" value="1"/>
</dbReference>
<dbReference type="EMBL" id="JBHEZX010000015">
    <property type="protein sequence ID" value="MFC1413121.1"/>
    <property type="molecule type" value="Genomic_DNA"/>
</dbReference>
<gene>
    <name evidence="1" type="ORF">ACEZDG_28025</name>
</gene>
<dbReference type="InterPro" id="IPR000801">
    <property type="entry name" value="Esterase-like"/>
</dbReference>
<evidence type="ECO:0000313" key="1">
    <source>
        <dbReference type="EMBL" id="MFC1413121.1"/>
    </source>
</evidence>
<organism evidence="1 2">
    <name type="scientific">Streptacidiphilus alkalitolerans</name>
    <dbReference type="NCBI Taxonomy" id="3342712"/>
    <lineage>
        <taxon>Bacteria</taxon>
        <taxon>Bacillati</taxon>
        <taxon>Actinomycetota</taxon>
        <taxon>Actinomycetes</taxon>
        <taxon>Kitasatosporales</taxon>
        <taxon>Streptomycetaceae</taxon>
        <taxon>Streptacidiphilus</taxon>
    </lineage>
</organism>
<dbReference type="PANTHER" id="PTHR48098">
    <property type="entry name" value="ENTEROCHELIN ESTERASE-RELATED"/>
    <property type="match status" value="1"/>
</dbReference>
<keyword evidence="1" id="KW-0378">Hydrolase</keyword>
<proteinExistence type="predicted"/>
<sequence>MTRVPEAAGPLDWSLLSGAVPVTVAVVGAVALLLLCFSRHRGWWLRRAPLALLVAGALTWLVALVVDDWWQPFPEGLPSDSLLWIGVGILAVVLVLFRMPGLRWRERGGMVGCGALVLLLCASQLNVQFQEYPTLRAAPGPWQVKAGPLSAEDLARRPTVSVPDGRALSQVWKPPAGLPATGTLATTAIPGTVSHFAARDAHVYLPPAYQASPRPRLPVLVLLAGQPGSPDDWVDSGQLVTVLDGFAAAHQGLAPVVAVVDPLGSAFANTLCLDSRIAQAQTYLARDVPDWIGTHLQVAPGRGATAIGGLSFGGTCSLQLAVNAPDVYGSFLDISGQDEPTLGSRDKTVSKAFGGDAAAFAKVNPLDVMAHRSFPHTAGAIVSGASDSIYTPQQQRVLTACRQAGMDVTWRLLPGGHNWQVWRAGLEQELPWVAQHTGLTP</sequence>
<dbReference type="GO" id="GO:0016787">
    <property type="term" value="F:hydrolase activity"/>
    <property type="evidence" value="ECO:0007669"/>
    <property type="project" value="UniProtKB-KW"/>
</dbReference>